<feature type="domain" description="MIF4G-like type 1" evidence="2">
    <location>
        <begin position="157"/>
        <end position="221"/>
    </location>
</feature>
<keyword evidence="4" id="KW-1185">Reference proteome</keyword>
<evidence type="ECO:0000256" key="1">
    <source>
        <dbReference type="SAM" id="Phobius"/>
    </source>
</evidence>
<protein>
    <recommendedName>
        <fullName evidence="2">MIF4G-like type 1 domain-containing protein</fullName>
    </recommendedName>
</protein>
<keyword evidence="1" id="KW-1133">Transmembrane helix</keyword>
<dbReference type="InterPro" id="IPR016024">
    <property type="entry name" value="ARM-type_fold"/>
</dbReference>
<dbReference type="InterPro" id="IPR027159">
    <property type="entry name" value="CBP80"/>
</dbReference>
<comment type="caution">
    <text evidence="3">The sequence shown here is derived from an EMBL/GenBank/DDBJ whole genome shotgun (WGS) entry which is preliminary data.</text>
</comment>
<feature type="transmembrane region" description="Helical" evidence="1">
    <location>
        <begin position="57"/>
        <end position="80"/>
    </location>
</feature>
<sequence>MSMSWQRPSFHRISLFYTICCLSFFLFWRLHICYLILCFSRNFPETVVPLLESLSYSSIFIYILTNILRACFFHIILEILNLFRIFSKLLHTDTNSSGFFLLENDIEIGFTIIDLKYILCMDEITIKFCDKSNGKKLRRILFMERYETKHSLGELKGDLLLLPLPRFKSIYYTLVIMDLCKALPGAFPQVVATAVRALFEKIAELDMECRTRLILWFSHHL</sequence>
<dbReference type="PANTHER" id="PTHR12412:SF2">
    <property type="entry name" value="NUCLEAR CAP-BINDING PROTEIN SUBUNIT 1"/>
    <property type="match status" value="1"/>
</dbReference>
<accession>A0A9Q1K0Q4</accession>
<evidence type="ECO:0000313" key="4">
    <source>
        <dbReference type="Proteomes" id="UP001153076"/>
    </source>
</evidence>
<dbReference type="GO" id="GO:0000339">
    <property type="term" value="F:RNA cap binding"/>
    <property type="evidence" value="ECO:0007669"/>
    <property type="project" value="InterPro"/>
</dbReference>
<dbReference type="GO" id="GO:0005846">
    <property type="term" value="C:nuclear cap binding complex"/>
    <property type="evidence" value="ECO:0007669"/>
    <property type="project" value="InterPro"/>
</dbReference>
<keyword evidence="1" id="KW-0472">Membrane</keyword>
<dbReference type="GO" id="GO:0006406">
    <property type="term" value="P:mRNA export from nucleus"/>
    <property type="evidence" value="ECO:0007669"/>
    <property type="project" value="InterPro"/>
</dbReference>
<keyword evidence="1" id="KW-0812">Transmembrane</keyword>
<evidence type="ECO:0000259" key="2">
    <source>
        <dbReference type="Pfam" id="PF09088"/>
    </source>
</evidence>
<dbReference type="Pfam" id="PF09088">
    <property type="entry name" value="MIF4G_like"/>
    <property type="match status" value="1"/>
</dbReference>
<dbReference type="GO" id="GO:0000184">
    <property type="term" value="P:nuclear-transcribed mRNA catabolic process, nonsense-mediated decay"/>
    <property type="evidence" value="ECO:0007669"/>
    <property type="project" value="TreeGrafter"/>
</dbReference>
<dbReference type="SUPFAM" id="SSF48371">
    <property type="entry name" value="ARM repeat"/>
    <property type="match status" value="1"/>
</dbReference>
<dbReference type="AlphaFoldDB" id="A0A9Q1K0Q4"/>
<reference evidence="3" key="1">
    <citation type="submission" date="2022-04" db="EMBL/GenBank/DDBJ databases">
        <title>Carnegiea gigantea Genome sequencing and assembly v2.</title>
        <authorList>
            <person name="Copetti D."/>
            <person name="Sanderson M.J."/>
            <person name="Burquez A."/>
            <person name="Wojciechowski M.F."/>
        </authorList>
    </citation>
    <scope>NUCLEOTIDE SEQUENCE</scope>
    <source>
        <strain evidence="3">SGP5-SGP5p</strain>
        <tissue evidence="3">Aerial part</tissue>
    </source>
</reference>
<gene>
    <name evidence="3" type="ORF">Cgig2_032922</name>
</gene>
<evidence type="ECO:0000313" key="3">
    <source>
        <dbReference type="EMBL" id="KAJ8434644.1"/>
    </source>
</evidence>
<dbReference type="InterPro" id="IPR015172">
    <property type="entry name" value="MIF4G-like_typ-1"/>
</dbReference>
<dbReference type="Gene3D" id="1.25.40.180">
    <property type="match status" value="1"/>
</dbReference>
<dbReference type="OrthoDB" id="10252707at2759"/>
<feature type="transmembrane region" description="Helical" evidence="1">
    <location>
        <begin position="12"/>
        <end position="37"/>
    </location>
</feature>
<proteinExistence type="predicted"/>
<dbReference type="PANTHER" id="PTHR12412">
    <property type="entry name" value="CAP BINDING PROTEIN"/>
    <property type="match status" value="1"/>
</dbReference>
<dbReference type="GO" id="GO:0005634">
    <property type="term" value="C:nucleus"/>
    <property type="evidence" value="ECO:0007669"/>
    <property type="project" value="TreeGrafter"/>
</dbReference>
<name>A0A9Q1K0Q4_9CARY</name>
<organism evidence="3 4">
    <name type="scientific">Carnegiea gigantea</name>
    <dbReference type="NCBI Taxonomy" id="171969"/>
    <lineage>
        <taxon>Eukaryota</taxon>
        <taxon>Viridiplantae</taxon>
        <taxon>Streptophyta</taxon>
        <taxon>Embryophyta</taxon>
        <taxon>Tracheophyta</taxon>
        <taxon>Spermatophyta</taxon>
        <taxon>Magnoliopsida</taxon>
        <taxon>eudicotyledons</taxon>
        <taxon>Gunneridae</taxon>
        <taxon>Pentapetalae</taxon>
        <taxon>Caryophyllales</taxon>
        <taxon>Cactineae</taxon>
        <taxon>Cactaceae</taxon>
        <taxon>Cactoideae</taxon>
        <taxon>Echinocereeae</taxon>
        <taxon>Carnegiea</taxon>
    </lineage>
</organism>
<dbReference type="GO" id="GO:0003729">
    <property type="term" value="F:mRNA binding"/>
    <property type="evidence" value="ECO:0007669"/>
    <property type="project" value="TreeGrafter"/>
</dbReference>
<dbReference type="EMBL" id="JAKOGI010000462">
    <property type="protein sequence ID" value="KAJ8434644.1"/>
    <property type="molecule type" value="Genomic_DNA"/>
</dbReference>
<dbReference type="Proteomes" id="UP001153076">
    <property type="component" value="Unassembled WGS sequence"/>
</dbReference>